<dbReference type="AlphaFoldDB" id="A0AAD7KX53"/>
<name>A0AAD7KX53_QUISA</name>
<reference evidence="1" key="1">
    <citation type="journal article" date="2023" name="Science">
        <title>Elucidation of the pathway for biosynthesis of saponin adjuvants from the soapbark tree.</title>
        <authorList>
            <person name="Reed J."/>
            <person name="Orme A."/>
            <person name="El-Demerdash A."/>
            <person name="Owen C."/>
            <person name="Martin L.B.B."/>
            <person name="Misra R.C."/>
            <person name="Kikuchi S."/>
            <person name="Rejzek M."/>
            <person name="Martin A.C."/>
            <person name="Harkess A."/>
            <person name="Leebens-Mack J."/>
            <person name="Louveau T."/>
            <person name="Stephenson M.J."/>
            <person name="Osbourn A."/>
        </authorList>
    </citation>
    <scope>NUCLEOTIDE SEQUENCE</scope>
    <source>
        <strain evidence="1">S10</strain>
    </source>
</reference>
<dbReference type="Proteomes" id="UP001163823">
    <property type="component" value="Chromosome 13"/>
</dbReference>
<gene>
    <name evidence="1" type="ORF">O6P43_032064</name>
</gene>
<keyword evidence="2" id="KW-1185">Reference proteome</keyword>
<comment type="caution">
    <text evidence="1">The sequence shown here is derived from an EMBL/GenBank/DDBJ whole genome shotgun (WGS) entry which is preliminary data.</text>
</comment>
<evidence type="ECO:0000313" key="2">
    <source>
        <dbReference type="Proteomes" id="UP001163823"/>
    </source>
</evidence>
<evidence type="ECO:0000313" key="1">
    <source>
        <dbReference type="EMBL" id="KAJ7947228.1"/>
    </source>
</evidence>
<proteinExistence type="predicted"/>
<dbReference type="KEGG" id="qsa:O6P43_032064"/>
<protein>
    <submittedName>
        <fullName evidence="1">Uncharacterized protein</fullName>
    </submittedName>
</protein>
<dbReference type="EMBL" id="JARAOO010000013">
    <property type="protein sequence ID" value="KAJ7947228.1"/>
    <property type="molecule type" value="Genomic_DNA"/>
</dbReference>
<sequence>MQQARHGKEKAWLKRKKRNGGMMQLQIITEEFLSMFQPSYGKLHSFNIHRSGDFDDFWYYFWRAHLIGEISVWAYTEIYRWFFKSL</sequence>
<accession>A0AAD7KX53</accession>
<organism evidence="1 2">
    <name type="scientific">Quillaja saponaria</name>
    <name type="common">Soap bark tree</name>
    <dbReference type="NCBI Taxonomy" id="32244"/>
    <lineage>
        <taxon>Eukaryota</taxon>
        <taxon>Viridiplantae</taxon>
        <taxon>Streptophyta</taxon>
        <taxon>Embryophyta</taxon>
        <taxon>Tracheophyta</taxon>
        <taxon>Spermatophyta</taxon>
        <taxon>Magnoliopsida</taxon>
        <taxon>eudicotyledons</taxon>
        <taxon>Gunneridae</taxon>
        <taxon>Pentapetalae</taxon>
        <taxon>rosids</taxon>
        <taxon>fabids</taxon>
        <taxon>Fabales</taxon>
        <taxon>Quillajaceae</taxon>
        <taxon>Quillaja</taxon>
    </lineage>
</organism>